<dbReference type="Proteomes" id="UP000001940">
    <property type="component" value="Chromosome I"/>
</dbReference>
<dbReference type="PaxDb" id="6239-C17H1.2"/>
<dbReference type="STRING" id="6239.C17H1.2.1"/>
<evidence type="ECO:0000313" key="1">
    <source>
        <dbReference type="EMBL" id="CAB07166.1"/>
    </source>
</evidence>
<evidence type="ECO:0000313" key="2">
    <source>
        <dbReference type="Proteomes" id="UP000001940"/>
    </source>
</evidence>
<gene>
    <name evidence="1 3" type="ORF">C17H1.2</name>
    <name evidence="1" type="ORF">CELE_C17H1.2</name>
</gene>
<organism evidence="1 2">
    <name type="scientific">Caenorhabditis elegans</name>
    <dbReference type="NCBI Taxonomy" id="6239"/>
    <lineage>
        <taxon>Eukaryota</taxon>
        <taxon>Metazoa</taxon>
        <taxon>Ecdysozoa</taxon>
        <taxon>Nematoda</taxon>
        <taxon>Chromadorea</taxon>
        <taxon>Rhabditida</taxon>
        <taxon>Rhabditina</taxon>
        <taxon>Rhabditomorpha</taxon>
        <taxon>Rhabditoidea</taxon>
        <taxon>Rhabditidae</taxon>
        <taxon>Peloderinae</taxon>
        <taxon>Caenorhabditis</taxon>
    </lineage>
</organism>
<keyword evidence="2" id="KW-1185">Reference proteome</keyword>
<evidence type="ECO:0000313" key="3">
    <source>
        <dbReference type="WormBase" id="C17H1.2"/>
    </source>
</evidence>
<dbReference type="CTD" id="182745"/>
<dbReference type="UCSC" id="C17H1.2">
    <property type="organism name" value="c. elegans"/>
</dbReference>
<protein>
    <submittedName>
        <fullName evidence="1">Chemotaxis protein</fullName>
    </submittedName>
</protein>
<proteinExistence type="predicted"/>
<dbReference type="GeneID" id="182745"/>
<sequence>MSENESENTNVFSEFLYDIGDFFSGNDRKQEKQLQADLRAAQAADLEFHKNELEVSERQADANRSRLSALSSM</sequence>
<dbReference type="AGR" id="WB:WBGene00007655"/>
<dbReference type="RefSeq" id="NP_493294.1">
    <property type="nucleotide sequence ID" value="NM_060893.2"/>
</dbReference>
<dbReference type="KEGG" id="cel:CELE_C17H1.2"/>
<reference evidence="1 2" key="1">
    <citation type="journal article" date="1998" name="Science">
        <title>Genome sequence of the nematode C. elegans: a platform for investigating biology.</title>
        <authorList>
            <consortium name="The C. elegans sequencing consortium"/>
            <person name="Sulson J.E."/>
            <person name="Waterston R."/>
        </authorList>
    </citation>
    <scope>NUCLEOTIDE SEQUENCE [LARGE SCALE GENOMIC DNA]</scope>
    <source>
        <strain evidence="1 2">Bristol N2</strain>
    </source>
</reference>
<dbReference type="InParanoid" id="O45253"/>
<accession>O45253</accession>
<dbReference type="PIR" id="T19369">
    <property type="entry name" value="T19369"/>
</dbReference>
<dbReference type="HOGENOM" id="CLU_2707028_0_0_1"/>
<dbReference type="AlphaFoldDB" id="O45253"/>
<dbReference type="SMR" id="O45253"/>
<dbReference type="WormBase" id="C17H1.2">
    <property type="protein sequence ID" value="CE15624"/>
    <property type="gene ID" value="WBGene00007655"/>
</dbReference>
<name>O45253_CAEEL</name>
<dbReference type="EMBL" id="BX284601">
    <property type="protein sequence ID" value="CAB07166.1"/>
    <property type="molecule type" value="Genomic_DNA"/>
</dbReference>
<dbReference type="Bgee" id="WBGene00007655">
    <property type="expression patterns" value="Expressed in pharyngeal muscle cell (C elegans) and 1 other cell type or tissue"/>
</dbReference>